<gene>
    <name evidence="1" type="ORF">MM415B02060_0008</name>
</gene>
<name>A0A6M3ID53_9ZZZZ</name>
<dbReference type="EMBL" id="MT141154">
    <property type="protein sequence ID" value="QJA55369.1"/>
    <property type="molecule type" value="Genomic_DNA"/>
</dbReference>
<evidence type="ECO:0000313" key="1">
    <source>
        <dbReference type="EMBL" id="QJA55369.1"/>
    </source>
</evidence>
<dbReference type="AlphaFoldDB" id="A0A6M3ID53"/>
<sequence>MAKKIQDWTNSFQDRKMGKDLYDLLVYYQLTKLEGVALTATEMDHRALTAYMPNVSAAKSVYLDIPYTGDISKIYVVLDGTTLAPTPDIFSFGVALVGAGNVSMSGNRITVTTGTTAATGSSVTCTAGAMAVTAGSIMKLSCNGGSTGPVMNARFTVLVDIT</sequence>
<organism evidence="1">
    <name type="scientific">viral metagenome</name>
    <dbReference type="NCBI Taxonomy" id="1070528"/>
    <lineage>
        <taxon>unclassified sequences</taxon>
        <taxon>metagenomes</taxon>
        <taxon>organismal metagenomes</taxon>
    </lineage>
</organism>
<accession>A0A6M3ID53</accession>
<proteinExistence type="predicted"/>
<protein>
    <submittedName>
        <fullName evidence="1">Uncharacterized protein</fullName>
    </submittedName>
</protein>
<reference evidence="1" key="1">
    <citation type="submission" date="2020-03" db="EMBL/GenBank/DDBJ databases">
        <title>The deep terrestrial virosphere.</title>
        <authorList>
            <person name="Holmfeldt K."/>
            <person name="Nilsson E."/>
            <person name="Simone D."/>
            <person name="Lopez-Fernandez M."/>
            <person name="Wu X."/>
            <person name="de Brujin I."/>
            <person name="Lundin D."/>
            <person name="Andersson A."/>
            <person name="Bertilsson S."/>
            <person name="Dopson M."/>
        </authorList>
    </citation>
    <scope>NUCLEOTIDE SEQUENCE</scope>
    <source>
        <strain evidence="1">MM415B02060</strain>
    </source>
</reference>